<dbReference type="AlphaFoldDB" id="A0A0K1PYB4"/>
<proteinExistence type="predicted"/>
<gene>
    <name evidence="1" type="ORF">AKJ09_05182</name>
</gene>
<organism evidence="1 2">
    <name type="scientific">Labilithrix luteola</name>
    <dbReference type="NCBI Taxonomy" id="1391654"/>
    <lineage>
        <taxon>Bacteria</taxon>
        <taxon>Pseudomonadati</taxon>
        <taxon>Myxococcota</taxon>
        <taxon>Polyangia</taxon>
        <taxon>Polyangiales</taxon>
        <taxon>Labilitrichaceae</taxon>
        <taxon>Labilithrix</taxon>
    </lineage>
</organism>
<dbReference type="Proteomes" id="UP000064967">
    <property type="component" value="Chromosome"/>
</dbReference>
<dbReference type="STRING" id="1391654.AKJ09_05182"/>
<keyword evidence="2" id="KW-1185">Reference proteome</keyword>
<evidence type="ECO:0000313" key="1">
    <source>
        <dbReference type="EMBL" id="AKU98518.1"/>
    </source>
</evidence>
<sequence>MDDTTPSTFLAAYEGICQLGAVEFRSSDESPHAELARIAQSLRRSFESRTGVFGPEDPWFEARSRAFWDDALTTQGFAERALPHLGKEAWAWGRYVSALGRAHRGLFSAEDVTNKGARLVDLWSGAELLVQHVDEAQAIALEHAEGYFDARVIAASEAGPLFVLPGAFHHAPDASEALARVVDAARARGMKTNAALDALLRMELVFRSSSRVKVTFAYRVESLPR</sequence>
<accession>A0A0K1PYB4</accession>
<reference evidence="1 2" key="1">
    <citation type="submission" date="2015-08" db="EMBL/GenBank/DDBJ databases">
        <authorList>
            <person name="Babu N.S."/>
            <person name="Beckwith C.J."/>
            <person name="Beseler K.G."/>
            <person name="Brison A."/>
            <person name="Carone J.V."/>
            <person name="Caskin T.P."/>
            <person name="Diamond M."/>
            <person name="Durham M.E."/>
            <person name="Foxe J.M."/>
            <person name="Go M."/>
            <person name="Henderson B.A."/>
            <person name="Jones I.B."/>
            <person name="McGettigan J.A."/>
            <person name="Micheletti S.J."/>
            <person name="Nasrallah M.E."/>
            <person name="Ortiz D."/>
            <person name="Piller C.R."/>
            <person name="Privatt S.R."/>
            <person name="Schneider S.L."/>
            <person name="Sharp S."/>
            <person name="Smith T.C."/>
            <person name="Stanton J.D."/>
            <person name="Ullery H.E."/>
            <person name="Wilson R.J."/>
            <person name="Serrano M.G."/>
            <person name="Buck G."/>
            <person name="Lee V."/>
            <person name="Wang Y."/>
            <person name="Carvalho R."/>
            <person name="Voegtly L."/>
            <person name="Shi R."/>
            <person name="Duckworth R."/>
            <person name="Johnson A."/>
            <person name="Loviza R."/>
            <person name="Walstead R."/>
            <person name="Shah Z."/>
            <person name="Kiflezghi M."/>
            <person name="Wade K."/>
            <person name="Ball S.L."/>
            <person name="Bradley K.W."/>
            <person name="Asai D.J."/>
            <person name="Bowman C.A."/>
            <person name="Russell D.A."/>
            <person name="Pope W.H."/>
            <person name="Jacobs-Sera D."/>
            <person name="Hendrix R.W."/>
            <person name="Hatfull G.F."/>
        </authorList>
    </citation>
    <scope>NUCLEOTIDE SEQUENCE [LARGE SCALE GENOMIC DNA]</scope>
    <source>
        <strain evidence="1 2">DSM 27648</strain>
    </source>
</reference>
<dbReference type="EMBL" id="CP012333">
    <property type="protein sequence ID" value="AKU98518.1"/>
    <property type="molecule type" value="Genomic_DNA"/>
</dbReference>
<evidence type="ECO:0000313" key="2">
    <source>
        <dbReference type="Proteomes" id="UP000064967"/>
    </source>
</evidence>
<name>A0A0K1PYB4_9BACT</name>
<dbReference type="KEGG" id="llu:AKJ09_05182"/>
<protein>
    <submittedName>
        <fullName evidence="1">Uncharacterized protein</fullName>
    </submittedName>
</protein>
<dbReference type="RefSeq" id="WP_146649464.1">
    <property type="nucleotide sequence ID" value="NZ_CP012333.1"/>
</dbReference>